<proteinExistence type="predicted"/>
<dbReference type="RefSeq" id="WP_083073379.1">
    <property type="nucleotide sequence ID" value="NZ_MVHR01000007.1"/>
</dbReference>
<evidence type="ECO:0000313" key="1">
    <source>
        <dbReference type="EMBL" id="ORA74957.1"/>
    </source>
</evidence>
<comment type="caution">
    <text evidence="1">The sequence shown here is derived from an EMBL/GenBank/DDBJ whole genome shotgun (WGS) entry which is preliminary data.</text>
</comment>
<sequence>MSVAEINLTDAASGMIDLFAGVENELASLANGASAASVPASLVSGIINPAAAFNDPLAVNPIQTWISLFQNAATNGQYLGNLFLQTPFPVAQQVLANWAQYASQYVSSFQGAANSAVTWIFGNAKTLSMAPYLSLAWSDILSGQISAAMTNLYIAFWQQPLEEVALPLESILKILPAMATNLQSGLTYTTGSALSIFGLASFLGVPNAMKTAFGASAQAIYNAWVAGDPVGVLTNVADLPGATLNGLINGVASGQKITGGILSSPAIARGDGPINTTLSQILPTLVKDIVTPKAQNIMAGGSLATAFQSLANQLLNGWPSLNSITGAISNGLTQTLPSLLQGLPLLLTKAGGLVSSLGTLIINLLKLL</sequence>
<keyword evidence="2" id="KW-1185">Reference proteome</keyword>
<name>A0A1X0DRJ5_MYCHE</name>
<dbReference type="Proteomes" id="UP000192566">
    <property type="component" value="Unassembled WGS sequence"/>
</dbReference>
<reference evidence="1 2" key="1">
    <citation type="submission" date="2017-02" db="EMBL/GenBank/DDBJ databases">
        <title>The new phylogeny of genus Mycobacterium.</title>
        <authorList>
            <person name="Tortoli E."/>
            <person name="Trovato A."/>
            <person name="Cirillo D.M."/>
        </authorList>
    </citation>
    <scope>NUCLEOTIDE SEQUENCE [LARGE SCALE GENOMIC DNA]</scope>
    <source>
        <strain evidence="1 2">DSM 44471</strain>
    </source>
</reference>
<dbReference type="AlphaFoldDB" id="A0A1X0DRJ5"/>
<evidence type="ECO:0000313" key="2">
    <source>
        <dbReference type="Proteomes" id="UP000192566"/>
    </source>
</evidence>
<protein>
    <submittedName>
        <fullName evidence="1">Uncharacterized protein</fullName>
    </submittedName>
</protein>
<dbReference type="OrthoDB" id="4370634at2"/>
<dbReference type="EMBL" id="MVHR01000007">
    <property type="protein sequence ID" value="ORA74957.1"/>
    <property type="molecule type" value="Genomic_DNA"/>
</dbReference>
<gene>
    <name evidence="1" type="ORF">BST25_07500</name>
</gene>
<accession>A0A1X0DRJ5</accession>
<organism evidence="1 2">
    <name type="scientific">Mycobacterium heidelbergense</name>
    <dbReference type="NCBI Taxonomy" id="53376"/>
    <lineage>
        <taxon>Bacteria</taxon>
        <taxon>Bacillati</taxon>
        <taxon>Actinomycetota</taxon>
        <taxon>Actinomycetes</taxon>
        <taxon>Mycobacteriales</taxon>
        <taxon>Mycobacteriaceae</taxon>
        <taxon>Mycobacterium</taxon>
        <taxon>Mycobacterium simiae complex</taxon>
    </lineage>
</organism>